<dbReference type="Gene3D" id="1.10.357.10">
    <property type="entry name" value="Tetracycline Repressor, domain 2"/>
    <property type="match status" value="1"/>
</dbReference>
<reference evidence="4" key="1">
    <citation type="submission" date="2016-10" db="EMBL/GenBank/DDBJ databases">
        <title>Draft Genome Sequence of Nocardioides luteus Strain BAFB, an Alkane-Degrading Bacterium Isolated from JP-7 Polluted Soil.</title>
        <authorList>
            <person name="Brown L."/>
            <person name="Ruiz O.N."/>
            <person name="Gunasekera T."/>
        </authorList>
    </citation>
    <scope>NUCLEOTIDE SEQUENCE [LARGE SCALE GENOMIC DNA]</scope>
    <source>
        <strain evidence="4">BAFB</strain>
    </source>
</reference>
<feature type="DNA-binding region" description="H-T-H motif" evidence="2">
    <location>
        <begin position="36"/>
        <end position="55"/>
    </location>
</feature>
<name>A0A1J4NB37_9ACTN</name>
<dbReference type="EMBL" id="JZDQ02000001">
    <property type="protein sequence ID" value="OIJ28693.1"/>
    <property type="molecule type" value="Genomic_DNA"/>
</dbReference>
<dbReference type="SUPFAM" id="SSF46689">
    <property type="entry name" value="Homeodomain-like"/>
    <property type="match status" value="1"/>
</dbReference>
<gene>
    <name evidence="4" type="ORF">UG56_000215</name>
</gene>
<dbReference type="InterPro" id="IPR050109">
    <property type="entry name" value="HTH-type_TetR-like_transc_reg"/>
</dbReference>
<dbReference type="OrthoDB" id="1669699at2"/>
<dbReference type="GO" id="GO:0003700">
    <property type="term" value="F:DNA-binding transcription factor activity"/>
    <property type="evidence" value="ECO:0007669"/>
    <property type="project" value="TreeGrafter"/>
</dbReference>
<dbReference type="AlphaFoldDB" id="A0A1J4NB37"/>
<dbReference type="InterPro" id="IPR001647">
    <property type="entry name" value="HTH_TetR"/>
</dbReference>
<dbReference type="GO" id="GO:0000976">
    <property type="term" value="F:transcription cis-regulatory region binding"/>
    <property type="evidence" value="ECO:0007669"/>
    <property type="project" value="TreeGrafter"/>
</dbReference>
<evidence type="ECO:0000256" key="2">
    <source>
        <dbReference type="PROSITE-ProRule" id="PRU00335"/>
    </source>
</evidence>
<dbReference type="InterPro" id="IPR036271">
    <property type="entry name" value="Tet_transcr_reg_TetR-rel_C_sf"/>
</dbReference>
<comment type="caution">
    <text evidence="4">The sequence shown here is derived from an EMBL/GenBank/DDBJ whole genome shotgun (WGS) entry which is preliminary data.</text>
</comment>
<dbReference type="RefSeq" id="WP_045551043.1">
    <property type="nucleotide sequence ID" value="NZ_JZDQ02000001.1"/>
</dbReference>
<dbReference type="SUPFAM" id="SSF48498">
    <property type="entry name" value="Tetracyclin repressor-like, C-terminal domain"/>
    <property type="match status" value="1"/>
</dbReference>
<evidence type="ECO:0000313" key="4">
    <source>
        <dbReference type="EMBL" id="OIJ28693.1"/>
    </source>
</evidence>
<proteinExistence type="predicted"/>
<sequence length="201" mass="21822">MSDARTSTQARGDRSRARLLDAAVQAFSAKGFHGTSTRDIATAAGLSPAAVYVHHRSKEELLHAIAVRGHEVILEAVTEATRADATPAERVAAAVRTYVLFHARSHTMARVINYELAALTEEHFKEIAGLRRAIDTVMREVVEEGVRSGDFDTPDPAKAATALLSLGIDLARWYRDDGSWTPEALADFYADLALRAVGARP</sequence>
<evidence type="ECO:0000256" key="1">
    <source>
        <dbReference type="ARBA" id="ARBA00023125"/>
    </source>
</evidence>
<dbReference type="PRINTS" id="PR00455">
    <property type="entry name" value="HTHTETR"/>
</dbReference>
<organism evidence="4 5">
    <name type="scientific">Nocardioides luteus</name>
    <dbReference type="NCBI Taxonomy" id="1844"/>
    <lineage>
        <taxon>Bacteria</taxon>
        <taxon>Bacillati</taxon>
        <taxon>Actinomycetota</taxon>
        <taxon>Actinomycetes</taxon>
        <taxon>Propionibacteriales</taxon>
        <taxon>Nocardioidaceae</taxon>
        <taxon>Nocardioides</taxon>
    </lineage>
</organism>
<keyword evidence="5" id="KW-1185">Reference proteome</keyword>
<dbReference type="Proteomes" id="UP000033772">
    <property type="component" value="Unassembled WGS sequence"/>
</dbReference>
<dbReference type="PROSITE" id="PS50977">
    <property type="entry name" value="HTH_TETR_2"/>
    <property type="match status" value="1"/>
</dbReference>
<dbReference type="InterPro" id="IPR041490">
    <property type="entry name" value="KstR2_TetR_C"/>
</dbReference>
<evidence type="ECO:0000313" key="5">
    <source>
        <dbReference type="Proteomes" id="UP000033772"/>
    </source>
</evidence>
<accession>A0A1J4NB37</accession>
<dbReference type="PANTHER" id="PTHR30055">
    <property type="entry name" value="HTH-TYPE TRANSCRIPTIONAL REGULATOR RUTR"/>
    <property type="match status" value="1"/>
</dbReference>
<dbReference type="Pfam" id="PF00440">
    <property type="entry name" value="TetR_N"/>
    <property type="match status" value="1"/>
</dbReference>
<dbReference type="Pfam" id="PF17932">
    <property type="entry name" value="TetR_C_24"/>
    <property type="match status" value="1"/>
</dbReference>
<dbReference type="InterPro" id="IPR009057">
    <property type="entry name" value="Homeodomain-like_sf"/>
</dbReference>
<keyword evidence="1 2" id="KW-0238">DNA-binding</keyword>
<dbReference type="STRING" id="1844.UG56_000215"/>
<dbReference type="PANTHER" id="PTHR30055:SF200">
    <property type="entry name" value="HTH-TYPE TRANSCRIPTIONAL REPRESSOR BDCR"/>
    <property type="match status" value="1"/>
</dbReference>
<protein>
    <submittedName>
        <fullName evidence="4">TetR family transcriptional regulator</fullName>
    </submittedName>
</protein>
<feature type="domain" description="HTH tetR-type" evidence="3">
    <location>
        <begin position="13"/>
        <end position="73"/>
    </location>
</feature>
<evidence type="ECO:0000259" key="3">
    <source>
        <dbReference type="PROSITE" id="PS50977"/>
    </source>
</evidence>